<dbReference type="RefSeq" id="WP_264487076.1">
    <property type="nucleotide sequence ID" value="NZ_JAPDDT010000003.1"/>
</dbReference>
<sequence length="226" mass="23657">MLAAKLWLFDIDGTLVDTGGAGMRALQAAAEERFGGSGPELDLAGSTDLGVLAGILSHFDRTHGPEEERAFFACYLRHLENNLARGGYPGRVLPGAVELLESLSRLPGVTVGLLTGNMAGGAAAKMRHFGLDAHFGFGAYGCDHADRNLLGPVALRRAAVHAGREFTADETLVIGDTPKDVACAKAMGARCLAVATGHFTADQLRACGADRVVERLDDPVVLATFA</sequence>
<evidence type="ECO:0000313" key="5">
    <source>
        <dbReference type="EMBL" id="MCW1922970.1"/>
    </source>
</evidence>
<comment type="catalytic activity">
    <reaction evidence="1">
        <text>2-phosphoglycolate + H2O = glycolate + phosphate</text>
        <dbReference type="Rhea" id="RHEA:14369"/>
        <dbReference type="ChEBI" id="CHEBI:15377"/>
        <dbReference type="ChEBI" id="CHEBI:29805"/>
        <dbReference type="ChEBI" id="CHEBI:43474"/>
        <dbReference type="ChEBI" id="CHEBI:58033"/>
        <dbReference type="EC" id="3.1.3.18"/>
    </reaction>
</comment>
<name>A0ABT3GHN1_9BACT</name>
<reference evidence="5 6" key="1">
    <citation type="submission" date="2022-10" db="EMBL/GenBank/DDBJ databases">
        <title>Luteolibacter arcticus strain CCTCC AB 2014275, whole genome shotgun sequencing project.</title>
        <authorList>
            <person name="Zhao G."/>
            <person name="Shen L."/>
        </authorList>
    </citation>
    <scope>NUCLEOTIDE SEQUENCE [LARGE SCALE GENOMIC DNA]</scope>
    <source>
        <strain evidence="5 6">CCTCC AB 2014275</strain>
    </source>
</reference>
<comment type="caution">
    <text evidence="5">The sequence shown here is derived from an EMBL/GenBank/DDBJ whole genome shotgun (WGS) entry which is preliminary data.</text>
</comment>
<dbReference type="PANTHER" id="PTHR43434:SF1">
    <property type="entry name" value="PHOSPHOGLYCOLATE PHOSPHATASE"/>
    <property type="match status" value="1"/>
</dbReference>
<dbReference type="InterPro" id="IPR050155">
    <property type="entry name" value="HAD-like_hydrolase_sf"/>
</dbReference>
<dbReference type="SUPFAM" id="SSF56784">
    <property type="entry name" value="HAD-like"/>
    <property type="match status" value="1"/>
</dbReference>
<keyword evidence="6" id="KW-1185">Reference proteome</keyword>
<proteinExistence type="inferred from homology"/>
<comment type="similarity">
    <text evidence="3">Belongs to the HAD-like hydrolase superfamily. CbbY/CbbZ/Gph/YieH family.</text>
</comment>
<evidence type="ECO:0000256" key="3">
    <source>
        <dbReference type="ARBA" id="ARBA00006171"/>
    </source>
</evidence>
<dbReference type="EC" id="3.1.3.18" evidence="4"/>
<dbReference type="PANTHER" id="PTHR43434">
    <property type="entry name" value="PHOSPHOGLYCOLATE PHOSPHATASE"/>
    <property type="match status" value="1"/>
</dbReference>
<dbReference type="Gene3D" id="1.10.150.240">
    <property type="entry name" value="Putative phosphatase, domain 2"/>
    <property type="match status" value="1"/>
</dbReference>
<accession>A0ABT3GHN1</accession>
<dbReference type="Gene3D" id="3.40.50.1000">
    <property type="entry name" value="HAD superfamily/HAD-like"/>
    <property type="match status" value="1"/>
</dbReference>
<protein>
    <recommendedName>
        <fullName evidence="4">phosphoglycolate phosphatase</fullName>
        <ecNumber evidence="4">3.1.3.18</ecNumber>
    </recommendedName>
</protein>
<dbReference type="Pfam" id="PF12710">
    <property type="entry name" value="HAD"/>
    <property type="match status" value="1"/>
</dbReference>
<dbReference type="EMBL" id="JAPDDT010000003">
    <property type="protein sequence ID" value="MCW1922970.1"/>
    <property type="molecule type" value="Genomic_DNA"/>
</dbReference>
<evidence type="ECO:0000256" key="4">
    <source>
        <dbReference type="ARBA" id="ARBA00013078"/>
    </source>
</evidence>
<dbReference type="InterPro" id="IPR023198">
    <property type="entry name" value="PGP-like_dom2"/>
</dbReference>
<dbReference type="InterPro" id="IPR023214">
    <property type="entry name" value="HAD_sf"/>
</dbReference>
<gene>
    <name evidence="5" type="ORF">OKA05_10440</name>
</gene>
<organism evidence="5 6">
    <name type="scientific">Luteolibacter arcticus</name>
    <dbReference type="NCBI Taxonomy" id="1581411"/>
    <lineage>
        <taxon>Bacteria</taxon>
        <taxon>Pseudomonadati</taxon>
        <taxon>Verrucomicrobiota</taxon>
        <taxon>Verrucomicrobiia</taxon>
        <taxon>Verrucomicrobiales</taxon>
        <taxon>Verrucomicrobiaceae</taxon>
        <taxon>Luteolibacter</taxon>
    </lineage>
</organism>
<evidence type="ECO:0000256" key="2">
    <source>
        <dbReference type="ARBA" id="ARBA00004818"/>
    </source>
</evidence>
<evidence type="ECO:0000256" key="1">
    <source>
        <dbReference type="ARBA" id="ARBA00000830"/>
    </source>
</evidence>
<dbReference type="Proteomes" id="UP001320876">
    <property type="component" value="Unassembled WGS sequence"/>
</dbReference>
<comment type="pathway">
    <text evidence="2">Organic acid metabolism; glycolate biosynthesis; glycolate from 2-phosphoglycolate: step 1/1.</text>
</comment>
<dbReference type="InterPro" id="IPR036412">
    <property type="entry name" value="HAD-like_sf"/>
</dbReference>
<evidence type="ECO:0000313" key="6">
    <source>
        <dbReference type="Proteomes" id="UP001320876"/>
    </source>
</evidence>